<sequence>MGQGTSGCPSLHAASPSSQPEFCLSSCLSSECPPTFCCHQSPKALPSEGWKGSLGSGIWPQTRECTLRGRASVGEGGFPSLKRPSQPSDCPQTQVSWQELKPLPHSFTPCGISRGLGIPLRSGNGVKMRPWCCRRHPDTYKFTPTPQLLERNPKRQPSLTIPQKTWLVNIQLREKGTGA</sequence>
<organism evidence="1">
    <name type="scientific">Macaca fascicularis</name>
    <name type="common">Crab-eating macaque</name>
    <name type="synonym">Cynomolgus monkey</name>
    <dbReference type="NCBI Taxonomy" id="9541"/>
    <lineage>
        <taxon>Eukaryota</taxon>
        <taxon>Metazoa</taxon>
        <taxon>Chordata</taxon>
        <taxon>Craniata</taxon>
        <taxon>Vertebrata</taxon>
        <taxon>Euteleostomi</taxon>
        <taxon>Mammalia</taxon>
        <taxon>Eutheria</taxon>
        <taxon>Euarchontoglires</taxon>
        <taxon>Primates</taxon>
        <taxon>Haplorrhini</taxon>
        <taxon>Catarrhini</taxon>
        <taxon>Cercopithecidae</taxon>
        <taxon>Cercopithecinae</taxon>
        <taxon>Macaca</taxon>
    </lineage>
</organism>
<protein>
    <submittedName>
        <fullName evidence="1">Uncharacterized protein</fullName>
    </submittedName>
</protein>
<name>Q2PFY5_MACFA</name>
<accession>Q2PFY5</accession>
<reference evidence="1" key="1">
    <citation type="submission" date="2005-07" db="EMBL/GenBank/DDBJ databases">
        <title>Analysis of gene expression in cynomolgus monkey tissues by macaque cDNA oligo-chips.</title>
        <authorList>
            <person name="Kobayashi M."/>
            <person name="Tanuma R."/>
            <person name="Hirata M."/>
            <person name="Osada N."/>
            <person name="Kusuda J."/>
            <person name="Sugano S."/>
            <person name="Hashimoto K."/>
        </authorList>
    </citation>
    <scope>NUCLEOTIDE SEQUENCE</scope>
    <source>
        <tissue evidence="1">Cerebellum cortex</tissue>
    </source>
</reference>
<proteinExistence type="evidence at transcript level"/>
<dbReference type="EMBL" id="AB220452">
    <property type="protein sequence ID" value="BAE72985.1"/>
    <property type="molecule type" value="mRNA"/>
</dbReference>
<dbReference type="AlphaFoldDB" id="Q2PFY5"/>
<evidence type="ECO:0000313" key="1">
    <source>
        <dbReference type="EMBL" id="BAE72985.1"/>
    </source>
</evidence>